<accession>A0A6P8X4A3</accession>
<evidence type="ECO:0000313" key="4">
    <source>
        <dbReference type="Proteomes" id="UP000515160"/>
    </source>
</evidence>
<sequence length="103" mass="11254">MKFPIVFVVIVAVAMASSVQEETITNESQVSPEGYTFNVATNNGFEHSAEGKIENENTEHGSLAVHGHFKYVGDDGVTYEVRYIADENGFQPIGAHIPQPLDD</sequence>
<dbReference type="OrthoDB" id="6620560at2759"/>
<proteinExistence type="predicted"/>
<gene>
    <name evidence="5" type="primary">LOC117570466</name>
</gene>
<dbReference type="InterPro" id="IPR050468">
    <property type="entry name" value="Cuticle_Struct_Prot"/>
</dbReference>
<evidence type="ECO:0000256" key="2">
    <source>
        <dbReference type="PROSITE-ProRule" id="PRU00497"/>
    </source>
</evidence>
<dbReference type="PANTHER" id="PTHR10380">
    <property type="entry name" value="CUTICLE PROTEIN"/>
    <property type="match status" value="1"/>
</dbReference>
<reference evidence="5" key="1">
    <citation type="submission" date="2025-08" db="UniProtKB">
        <authorList>
            <consortium name="RefSeq"/>
        </authorList>
    </citation>
    <scope>IDENTIFICATION</scope>
    <source>
        <strain evidence="5">15112-1751.03</strain>
        <tissue evidence="5">Whole Adult</tissue>
    </source>
</reference>
<dbReference type="PRINTS" id="PR00947">
    <property type="entry name" value="CUTICLE"/>
</dbReference>
<feature type="signal peptide" evidence="3">
    <location>
        <begin position="1"/>
        <end position="16"/>
    </location>
</feature>
<evidence type="ECO:0000313" key="5">
    <source>
        <dbReference type="RefSeq" id="XP_034108019.1"/>
    </source>
</evidence>
<dbReference type="PROSITE" id="PS51155">
    <property type="entry name" value="CHIT_BIND_RR_2"/>
    <property type="match status" value="1"/>
</dbReference>
<dbReference type="PANTHER" id="PTHR10380:SF218">
    <property type="entry name" value="ADULT CUTICLE PROTEIN 65AA-RELATED"/>
    <property type="match status" value="1"/>
</dbReference>
<dbReference type="InterPro" id="IPR031311">
    <property type="entry name" value="CHIT_BIND_RR_consensus"/>
</dbReference>
<keyword evidence="4" id="KW-1185">Reference proteome</keyword>
<dbReference type="PROSITE" id="PS00233">
    <property type="entry name" value="CHIT_BIND_RR_1"/>
    <property type="match status" value="1"/>
</dbReference>
<dbReference type="RefSeq" id="XP_034108019.1">
    <property type="nucleotide sequence ID" value="XM_034252128.2"/>
</dbReference>
<keyword evidence="1 2" id="KW-0193">Cuticle</keyword>
<dbReference type="AlphaFoldDB" id="A0A6P8X4A3"/>
<evidence type="ECO:0000256" key="1">
    <source>
        <dbReference type="ARBA" id="ARBA00022460"/>
    </source>
</evidence>
<dbReference type="Pfam" id="PF00379">
    <property type="entry name" value="Chitin_bind_4"/>
    <property type="match status" value="1"/>
</dbReference>
<dbReference type="GO" id="GO:0008010">
    <property type="term" value="F:structural constituent of chitin-based larval cuticle"/>
    <property type="evidence" value="ECO:0007669"/>
    <property type="project" value="TreeGrafter"/>
</dbReference>
<name>A0A6P8X4A3_DROAB</name>
<feature type="chain" id="PRO_5028294909" evidence="3">
    <location>
        <begin position="17"/>
        <end position="103"/>
    </location>
</feature>
<dbReference type="GO" id="GO:0062129">
    <property type="term" value="C:chitin-based extracellular matrix"/>
    <property type="evidence" value="ECO:0007669"/>
    <property type="project" value="TreeGrafter"/>
</dbReference>
<dbReference type="InterPro" id="IPR000618">
    <property type="entry name" value="Insect_cuticle"/>
</dbReference>
<protein>
    <submittedName>
        <fullName evidence="5">Larval cuticle protein 65Ag1-like</fullName>
    </submittedName>
</protein>
<dbReference type="GeneID" id="117570466"/>
<dbReference type="Proteomes" id="UP000515160">
    <property type="component" value="Chromosome 3"/>
</dbReference>
<evidence type="ECO:0000256" key="3">
    <source>
        <dbReference type="SAM" id="SignalP"/>
    </source>
</evidence>
<keyword evidence="3" id="KW-0732">Signal</keyword>
<organism evidence="4 5">
    <name type="scientific">Drosophila albomicans</name>
    <name type="common">Fruit fly</name>
    <dbReference type="NCBI Taxonomy" id="7291"/>
    <lineage>
        <taxon>Eukaryota</taxon>
        <taxon>Metazoa</taxon>
        <taxon>Ecdysozoa</taxon>
        <taxon>Arthropoda</taxon>
        <taxon>Hexapoda</taxon>
        <taxon>Insecta</taxon>
        <taxon>Pterygota</taxon>
        <taxon>Neoptera</taxon>
        <taxon>Endopterygota</taxon>
        <taxon>Diptera</taxon>
        <taxon>Brachycera</taxon>
        <taxon>Muscomorpha</taxon>
        <taxon>Ephydroidea</taxon>
        <taxon>Drosophilidae</taxon>
        <taxon>Drosophila</taxon>
    </lineage>
</organism>